<gene>
    <name evidence="9" type="ORF">HO133_000719</name>
</gene>
<dbReference type="Proteomes" id="UP000593566">
    <property type="component" value="Unassembled WGS sequence"/>
</dbReference>
<dbReference type="SUPFAM" id="SSF51197">
    <property type="entry name" value="Clavaminate synthase-like"/>
    <property type="match status" value="1"/>
</dbReference>
<keyword evidence="5" id="KW-0560">Oxidoreductase</keyword>
<evidence type="ECO:0000256" key="1">
    <source>
        <dbReference type="ARBA" id="ARBA00004123"/>
    </source>
</evidence>
<keyword evidence="10" id="KW-1185">Reference proteome</keyword>
<reference evidence="9 10" key="1">
    <citation type="journal article" date="2020" name="Genomics">
        <title>Complete, high-quality genomes from long-read metagenomic sequencing of two wolf lichen thalli reveals enigmatic genome architecture.</title>
        <authorList>
            <person name="McKenzie S.K."/>
            <person name="Walston R.F."/>
            <person name="Allen J.L."/>
        </authorList>
    </citation>
    <scope>NUCLEOTIDE SEQUENCE [LARGE SCALE GENOMIC DNA]</scope>
    <source>
        <strain evidence="9">WasteWater1</strain>
    </source>
</reference>
<sequence length="257" mass="28397">MPQDASPVSMYDCSLPASLQEVLIPSLPASGYYVPNFITETEEAHLLQKINNAPLPTWKTLAHRRLQAHPSPLSPTNTLLAAPLPTWLRDPVVPRLLSLPVDLIDSIFHNSPHGTPNHCLINEYLPGQGIHAHEDGDAYYPVVATVSLGSHIILDIKAKKNNTMGEKSQDMPRWRVLQEPRSLLITTGELYTDCLHGISEVKIDEVLGESSIANWNLLGDRTPFAGGQAAREPRVSLTFRDVIRVKKLGKAFGILNR</sequence>
<dbReference type="PANTHER" id="PTHR46030:SF1">
    <property type="entry name" value="ALPHA-KETOGLUTARATE-DEPENDENT DIOXYGENASE ALKB HOMOLOG 6"/>
    <property type="match status" value="1"/>
</dbReference>
<feature type="domain" description="Fe2OG dioxygenase" evidence="8">
    <location>
        <begin position="115"/>
        <end position="243"/>
    </location>
</feature>
<dbReference type="Gene3D" id="2.60.120.590">
    <property type="entry name" value="Alpha-ketoglutarate-dependent dioxygenase AlkB-like"/>
    <property type="match status" value="1"/>
</dbReference>
<dbReference type="GO" id="GO:0046872">
    <property type="term" value="F:metal ion binding"/>
    <property type="evidence" value="ECO:0007669"/>
    <property type="project" value="UniProtKB-KW"/>
</dbReference>
<dbReference type="GO" id="GO:0051213">
    <property type="term" value="F:dioxygenase activity"/>
    <property type="evidence" value="ECO:0007669"/>
    <property type="project" value="UniProtKB-KW"/>
</dbReference>
<evidence type="ECO:0000256" key="5">
    <source>
        <dbReference type="ARBA" id="ARBA00023002"/>
    </source>
</evidence>
<keyword evidence="6" id="KW-0408">Iron</keyword>
<comment type="similarity">
    <text evidence="2">Belongs to the alkB family.</text>
</comment>
<dbReference type="PROSITE" id="PS51471">
    <property type="entry name" value="FE2OG_OXY"/>
    <property type="match status" value="1"/>
</dbReference>
<dbReference type="InterPro" id="IPR005123">
    <property type="entry name" value="Oxoglu/Fe-dep_dioxygenase_dom"/>
</dbReference>
<keyword evidence="3" id="KW-0479">Metal-binding</keyword>
<evidence type="ECO:0000259" key="8">
    <source>
        <dbReference type="PROSITE" id="PS51471"/>
    </source>
</evidence>
<accession>A0A8H6CFT1</accession>
<dbReference type="GO" id="GO:0005634">
    <property type="term" value="C:nucleus"/>
    <property type="evidence" value="ECO:0007669"/>
    <property type="project" value="UniProtKB-SubCell"/>
</dbReference>
<evidence type="ECO:0000256" key="3">
    <source>
        <dbReference type="ARBA" id="ARBA00022723"/>
    </source>
</evidence>
<dbReference type="InterPro" id="IPR032862">
    <property type="entry name" value="ALKBH6"/>
</dbReference>
<keyword evidence="7" id="KW-0539">Nucleus</keyword>
<evidence type="ECO:0000256" key="7">
    <source>
        <dbReference type="ARBA" id="ARBA00023242"/>
    </source>
</evidence>
<dbReference type="PANTHER" id="PTHR46030">
    <property type="entry name" value="ALPHA-KETOGLUTARATE-DEPENDENT DIOXYGENASE ALKB HOMOLOG 6"/>
    <property type="match status" value="1"/>
</dbReference>
<dbReference type="GeneID" id="59329137"/>
<name>A0A8H6CFT1_9LECA</name>
<evidence type="ECO:0000256" key="6">
    <source>
        <dbReference type="ARBA" id="ARBA00023004"/>
    </source>
</evidence>
<evidence type="ECO:0000313" key="9">
    <source>
        <dbReference type="EMBL" id="KAF6222672.1"/>
    </source>
</evidence>
<evidence type="ECO:0000256" key="2">
    <source>
        <dbReference type="ARBA" id="ARBA00007879"/>
    </source>
</evidence>
<protein>
    <recommendedName>
        <fullName evidence="8">Fe2OG dioxygenase domain-containing protein</fullName>
    </recommendedName>
</protein>
<keyword evidence="4" id="KW-0223">Dioxygenase</keyword>
<dbReference type="InterPro" id="IPR027450">
    <property type="entry name" value="AlkB-like"/>
</dbReference>
<comment type="caution">
    <text evidence="9">The sequence shown here is derived from an EMBL/GenBank/DDBJ whole genome shotgun (WGS) entry which is preliminary data.</text>
</comment>
<dbReference type="Pfam" id="PF13532">
    <property type="entry name" value="2OG-FeII_Oxy_2"/>
    <property type="match status" value="1"/>
</dbReference>
<proteinExistence type="inferred from homology"/>
<dbReference type="InterPro" id="IPR037151">
    <property type="entry name" value="AlkB-like_sf"/>
</dbReference>
<evidence type="ECO:0000256" key="4">
    <source>
        <dbReference type="ARBA" id="ARBA00022964"/>
    </source>
</evidence>
<evidence type="ECO:0000313" key="10">
    <source>
        <dbReference type="Proteomes" id="UP000593566"/>
    </source>
</evidence>
<dbReference type="RefSeq" id="XP_037152018.1">
    <property type="nucleotide sequence ID" value="XM_037291656.1"/>
</dbReference>
<comment type="subcellular location">
    <subcellularLocation>
        <location evidence="1">Nucleus</location>
    </subcellularLocation>
</comment>
<dbReference type="AlphaFoldDB" id="A0A8H6CFT1"/>
<organism evidence="9 10">
    <name type="scientific">Letharia lupina</name>
    <dbReference type="NCBI Taxonomy" id="560253"/>
    <lineage>
        <taxon>Eukaryota</taxon>
        <taxon>Fungi</taxon>
        <taxon>Dikarya</taxon>
        <taxon>Ascomycota</taxon>
        <taxon>Pezizomycotina</taxon>
        <taxon>Lecanoromycetes</taxon>
        <taxon>OSLEUM clade</taxon>
        <taxon>Lecanoromycetidae</taxon>
        <taxon>Lecanorales</taxon>
        <taxon>Lecanorineae</taxon>
        <taxon>Parmeliaceae</taxon>
        <taxon>Letharia</taxon>
    </lineage>
</organism>
<dbReference type="EMBL" id="JACCJB010000011">
    <property type="protein sequence ID" value="KAF6222672.1"/>
    <property type="molecule type" value="Genomic_DNA"/>
</dbReference>